<protein>
    <recommendedName>
        <fullName evidence="7">Large ribosomal subunit protein mL46</fullName>
    </recommendedName>
</protein>
<evidence type="ECO:0000259" key="8">
    <source>
        <dbReference type="Pfam" id="PF11788"/>
    </source>
</evidence>
<evidence type="ECO:0000256" key="2">
    <source>
        <dbReference type="ARBA" id="ARBA00009070"/>
    </source>
</evidence>
<keyword evidence="3" id="KW-0809">Transit peptide</keyword>
<keyword evidence="6" id="KW-0687">Ribonucleoprotein</keyword>
<comment type="caution">
    <text evidence="9">The sequence shown here is derived from an EMBL/GenBank/DDBJ whole genome shotgun (WGS) entry which is preliminary data.</text>
</comment>
<dbReference type="InterPro" id="IPR021757">
    <property type="entry name" value="Ribosomal_mL46_N"/>
</dbReference>
<organism evidence="9 10">
    <name type="scientific">Diplocarpon rosae</name>
    <dbReference type="NCBI Taxonomy" id="946125"/>
    <lineage>
        <taxon>Eukaryota</taxon>
        <taxon>Fungi</taxon>
        <taxon>Dikarya</taxon>
        <taxon>Ascomycota</taxon>
        <taxon>Pezizomycotina</taxon>
        <taxon>Leotiomycetes</taxon>
        <taxon>Helotiales</taxon>
        <taxon>Drepanopezizaceae</taxon>
        <taxon>Diplocarpon</taxon>
    </lineage>
</organism>
<evidence type="ECO:0000256" key="6">
    <source>
        <dbReference type="ARBA" id="ARBA00023274"/>
    </source>
</evidence>
<dbReference type="InterPro" id="IPR015797">
    <property type="entry name" value="NUDIX_hydrolase-like_dom_sf"/>
</dbReference>
<evidence type="ECO:0000313" key="9">
    <source>
        <dbReference type="EMBL" id="KAK2626000.1"/>
    </source>
</evidence>
<evidence type="ECO:0000256" key="4">
    <source>
        <dbReference type="ARBA" id="ARBA00022980"/>
    </source>
</evidence>
<evidence type="ECO:0000313" key="10">
    <source>
        <dbReference type="Proteomes" id="UP001285354"/>
    </source>
</evidence>
<evidence type="ECO:0000256" key="7">
    <source>
        <dbReference type="ARBA" id="ARBA00035190"/>
    </source>
</evidence>
<comment type="subcellular location">
    <subcellularLocation>
        <location evidence="1">Mitochondrion</location>
    </subcellularLocation>
</comment>
<keyword evidence="10" id="KW-1185">Reference proteome</keyword>
<comment type="similarity">
    <text evidence="2">Belongs to the mitochondrion-specific ribosomal protein mL46 family.</text>
</comment>
<gene>
    <name evidence="9" type="ORF">QTJ16_004262</name>
</gene>
<feature type="domain" description="Large ribosomal subunit protein mL46 N-terminal" evidence="8">
    <location>
        <begin position="86"/>
        <end position="245"/>
    </location>
</feature>
<dbReference type="GO" id="GO:0005762">
    <property type="term" value="C:mitochondrial large ribosomal subunit"/>
    <property type="evidence" value="ECO:0007669"/>
    <property type="project" value="TreeGrafter"/>
</dbReference>
<dbReference type="PANTHER" id="PTHR13124">
    <property type="entry name" value="39S RIBOSOMAL PROTEIN L46, MITOCHONDRIAL PRECURSOR-RELATED"/>
    <property type="match status" value="1"/>
</dbReference>
<keyword evidence="4" id="KW-0689">Ribosomal protein</keyword>
<name>A0AAD9T0G4_9HELO</name>
<dbReference type="PANTHER" id="PTHR13124:SF12">
    <property type="entry name" value="LARGE RIBOSOMAL SUBUNIT PROTEIN ML46"/>
    <property type="match status" value="1"/>
</dbReference>
<proteinExistence type="inferred from homology"/>
<dbReference type="AlphaFoldDB" id="A0AAD9T0G4"/>
<reference evidence="9" key="1">
    <citation type="submission" date="2023-06" db="EMBL/GenBank/DDBJ databases">
        <title>Draft genome of Marssonina rosae.</title>
        <authorList>
            <person name="Cheng Q."/>
        </authorList>
    </citation>
    <scope>NUCLEOTIDE SEQUENCE</scope>
    <source>
        <strain evidence="9">R4</strain>
    </source>
</reference>
<accession>A0AAD9T0G4</accession>
<evidence type="ECO:0000256" key="1">
    <source>
        <dbReference type="ARBA" id="ARBA00004173"/>
    </source>
</evidence>
<dbReference type="GO" id="GO:0003735">
    <property type="term" value="F:structural constituent of ribosome"/>
    <property type="evidence" value="ECO:0007669"/>
    <property type="project" value="InterPro"/>
</dbReference>
<evidence type="ECO:0000256" key="3">
    <source>
        <dbReference type="ARBA" id="ARBA00022946"/>
    </source>
</evidence>
<dbReference type="Proteomes" id="UP001285354">
    <property type="component" value="Unassembled WGS sequence"/>
</dbReference>
<sequence>MTASGRGSKAAASIIRSWRQHPHPLICSDCILHLTSRGAHISSKYYSIAATTLQTDDAAPNSSLLHLQNTPPISSRSSSHAPKYTTKAGILLSRAPLLTAPQTSFEKAYFFYQKRLNERLAMPFTPYFYFKSDTPADTDRKIKAKERNGAAARELGGYRAYGNDAWNDELLSSDSEAAPAEGERYGKMGMAEPKYVIESLVKDAKVRAVEGKDGAAVEVKEGEAAELGAGEVKVERPLSRFTQSDRVNDVKRLDRQLTRTLYLLVKSEDGGWGFPAGELVGRENLHQAAERIIVQAAGVNMNTWVVGKVPVGHYIKPPRYCKGDASQLERVGEKHFFLKGRIMAGQADLTGNELGYCDFKWLTKQEVGKHVSTQYFSYVKNMLADR</sequence>
<dbReference type="CDD" id="cd04661">
    <property type="entry name" value="NUDIX_MRP_L46"/>
    <property type="match status" value="1"/>
</dbReference>
<dbReference type="InterPro" id="IPR033650">
    <property type="entry name" value="Ribosomal_mL46_NUDIX"/>
</dbReference>
<dbReference type="Pfam" id="PF11788">
    <property type="entry name" value="MRP-L46"/>
    <property type="match status" value="1"/>
</dbReference>
<evidence type="ECO:0000256" key="5">
    <source>
        <dbReference type="ARBA" id="ARBA00023128"/>
    </source>
</evidence>
<dbReference type="Gene3D" id="3.90.79.10">
    <property type="entry name" value="Nucleoside Triphosphate Pyrophosphohydrolase"/>
    <property type="match status" value="1"/>
</dbReference>
<dbReference type="SUPFAM" id="SSF55811">
    <property type="entry name" value="Nudix"/>
    <property type="match status" value="1"/>
</dbReference>
<dbReference type="InterPro" id="IPR040008">
    <property type="entry name" value="Ribosomal_mL46"/>
</dbReference>
<dbReference type="EMBL" id="JAUBYV010000006">
    <property type="protein sequence ID" value="KAK2626000.1"/>
    <property type="molecule type" value="Genomic_DNA"/>
</dbReference>
<keyword evidence="5" id="KW-0496">Mitochondrion</keyword>